<sequence>MPADFEEFVAQRLPALLRFGTVLCGDPGTAEDVVQEVLIRAHLKWRRISRYDRPEQYVRRMVVNEYVSLRRRLWRWVPAATVEPAEPVPDPATHHAERAALDAHLALLPPRQRAVLVLRFYVGMPDGEIAEVLGCRPATVRGHVSRALATLRARMSDARPVPAPRPRADSPLEGT</sequence>
<feature type="region of interest" description="Disordered" evidence="6">
    <location>
        <begin position="155"/>
        <end position="175"/>
    </location>
</feature>
<dbReference type="Gene3D" id="1.10.10.10">
    <property type="entry name" value="Winged helix-like DNA-binding domain superfamily/Winged helix DNA-binding domain"/>
    <property type="match status" value="1"/>
</dbReference>
<protein>
    <submittedName>
        <fullName evidence="9">RNA polymerase subunit sigma-24</fullName>
    </submittedName>
</protein>
<dbReference type="InterPro" id="IPR014325">
    <property type="entry name" value="RNA_pol_sigma-E_actinobac"/>
</dbReference>
<evidence type="ECO:0000256" key="6">
    <source>
        <dbReference type="SAM" id="MobiDB-lite"/>
    </source>
</evidence>
<dbReference type="GO" id="GO:0003677">
    <property type="term" value="F:DNA binding"/>
    <property type="evidence" value="ECO:0007669"/>
    <property type="project" value="UniProtKB-KW"/>
</dbReference>
<keyword evidence="3" id="KW-0731">Sigma factor</keyword>
<evidence type="ECO:0000259" key="8">
    <source>
        <dbReference type="Pfam" id="PF08281"/>
    </source>
</evidence>
<dbReference type="EMBL" id="BOPO01000047">
    <property type="protein sequence ID" value="GIL27515.1"/>
    <property type="molecule type" value="Genomic_DNA"/>
</dbReference>
<dbReference type="SUPFAM" id="SSF88659">
    <property type="entry name" value="Sigma3 and sigma4 domains of RNA polymerase sigma factors"/>
    <property type="match status" value="1"/>
</dbReference>
<dbReference type="Gene3D" id="1.10.1740.10">
    <property type="match status" value="1"/>
</dbReference>
<evidence type="ECO:0000256" key="5">
    <source>
        <dbReference type="ARBA" id="ARBA00023163"/>
    </source>
</evidence>
<dbReference type="InterPro" id="IPR007627">
    <property type="entry name" value="RNA_pol_sigma70_r2"/>
</dbReference>
<dbReference type="Pfam" id="PF08281">
    <property type="entry name" value="Sigma70_r4_2"/>
    <property type="match status" value="1"/>
</dbReference>
<dbReference type="GO" id="GO:0016987">
    <property type="term" value="F:sigma factor activity"/>
    <property type="evidence" value="ECO:0007669"/>
    <property type="project" value="UniProtKB-KW"/>
</dbReference>
<feature type="domain" description="RNA polymerase sigma factor 70 region 4 type 2" evidence="8">
    <location>
        <begin position="100"/>
        <end position="151"/>
    </location>
</feature>
<evidence type="ECO:0000256" key="4">
    <source>
        <dbReference type="ARBA" id="ARBA00023125"/>
    </source>
</evidence>
<dbReference type="InterPro" id="IPR039425">
    <property type="entry name" value="RNA_pol_sigma-70-like"/>
</dbReference>
<dbReference type="NCBIfam" id="TIGR02983">
    <property type="entry name" value="SigE-fam_strep"/>
    <property type="match status" value="1"/>
</dbReference>
<keyword evidence="5" id="KW-0804">Transcription</keyword>
<name>A0A8J4AD69_9ACTN</name>
<organism evidence="9 10">
    <name type="scientific">Actinocatenispora comari</name>
    <dbReference type="NCBI Taxonomy" id="2807577"/>
    <lineage>
        <taxon>Bacteria</taxon>
        <taxon>Bacillati</taxon>
        <taxon>Actinomycetota</taxon>
        <taxon>Actinomycetes</taxon>
        <taxon>Micromonosporales</taxon>
        <taxon>Micromonosporaceae</taxon>
        <taxon>Actinocatenispora</taxon>
    </lineage>
</organism>
<evidence type="ECO:0000256" key="1">
    <source>
        <dbReference type="ARBA" id="ARBA00010641"/>
    </source>
</evidence>
<dbReference type="AlphaFoldDB" id="A0A8J4AD69"/>
<dbReference type="InterPro" id="IPR013325">
    <property type="entry name" value="RNA_pol_sigma_r2"/>
</dbReference>
<evidence type="ECO:0000259" key="7">
    <source>
        <dbReference type="Pfam" id="PF04542"/>
    </source>
</evidence>
<feature type="compositionally biased region" description="Basic and acidic residues" evidence="6">
    <location>
        <begin position="166"/>
        <end position="175"/>
    </location>
</feature>
<comment type="caution">
    <text evidence="9">The sequence shown here is derived from an EMBL/GenBank/DDBJ whole genome shotgun (WGS) entry which is preliminary data.</text>
</comment>
<keyword evidence="10" id="KW-1185">Reference proteome</keyword>
<proteinExistence type="inferred from homology"/>
<dbReference type="Proteomes" id="UP000614996">
    <property type="component" value="Unassembled WGS sequence"/>
</dbReference>
<dbReference type="SUPFAM" id="SSF88946">
    <property type="entry name" value="Sigma2 domain of RNA polymerase sigma factors"/>
    <property type="match status" value="1"/>
</dbReference>
<dbReference type="NCBIfam" id="TIGR02937">
    <property type="entry name" value="sigma70-ECF"/>
    <property type="match status" value="1"/>
</dbReference>
<dbReference type="PANTHER" id="PTHR43133">
    <property type="entry name" value="RNA POLYMERASE ECF-TYPE SIGMA FACTO"/>
    <property type="match status" value="1"/>
</dbReference>
<evidence type="ECO:0000256" key="3">
    <source>
        <dbReference type="ARBA" id="ARBA00023082"/>
    </source>
</evidence>
<feature type="domain" description="RNA polymerase sigma-70 region 2" evidence="7">
    <location>
        <begin position="9"/>
        <end position="75"/>
    </location>
</feature>
<dbReference type="RefSeq" id="WP_207125265.1">
    <property type="nucleotide sequence ID" value="NZ_BOPO01000047.1"/>
</dbReference>
<dbReference type="Pfam" id="PF04542">
    <property type="entry name" value="Sigma70_r2"/>
    <property type="match status" value="1"/>
</dbReference>
<dbReference type="GO" id="GO:0006352">
    <property type="term" value="P:DNA-templated transcription initiation"/>
    <property type="evidence" value="ECO:0007669"/>
    <property type="project" value="InterPro"/>
</dbReference>
<dbReference type="InterPro" id="IPR014284">
    <property type="entry name" value="RNA_pol_sigma-70_dom"/>
</dbReference>
<evidence type="ECO:0000313" key="9">
    <source>
        <dbReference type="EMBL" id="GIL27515.1"/>
    </source>
</evidence>
<evidence type="ECO:0000256" key="2">
    <source>
        <dbReference type="ARBA" id="ARBA00023015"/>
    </source>
</evidence>
<evidence type="ECO:0000313" key="10">
    <source>
        <dbReference type="Proteomes" id="UP000614996"/>
    </source>
</evidence>
<dbReference type="PANTHER" id="PTHR43133:SF50">
    <property type="entry name" value="ECF RNA POLYMERASE SIGMA FACTOR SIGM"/>
    <property type="match status" value="1"/>
</dbReference>
<reference evidence="10" key="1">
    <citation type="journal article" date="2021" name="Int. J. Syst. Evol. Microbiol.">
        <title>Actinocatenispora comari sp. nov., an endophytic actinomycete isolated from aerial parts of Comarum salesowianum.</title>
        <authorList>
            <person name="Oyunbileg N."/>
            <person name="Iizaka Y."/>
            <person name="Hamada M."/>
            <person name="Davaapurev B.O."/>
            <person name="Fukumoto A."/>
            <person name="Tsetseg B."/>
            <person name="Kato F."/>
            <person name="Tamura T."/>
            <person name="Batkhuu J."/>
            <person name="Anzai Y."/>
        </authorList>
    </citation>
    <scope>NUCLEOTIDE SEQUENCE [LARGE SCALE GENOMIC DNA]</scope>
    <source>
        <strain evidence="10">NUM-2625</strain>
    </source>
</reference>
<keyword evidence="4" id="KW-0238">DNA-binding</keyword>
<dbReference type="InterPro" id="IPR013249">
    <property type="entry name" value="RNA_pol_sigma70_r4_t2"/>
</dbReference>
<accession>A0A8J4AD69</accession>
<gene>
    <name evidence="9" type="ORF">NUM_27690</name>
</gene>
<comment type="similarity">
    <text evidence="1">Belongs to the sigma-70 factor family. ECF subfamily.</text>
</comment>
<keyword evidence="2" id="KW-0805">Transcription regulation</keyword>
<dbReference type="InterPro" id="IPR013324">
    <property type="entry name" value="RNA_pol_sigma_r3/r4-like"/>
</dbReference>
<dbReference type="CDD" id="cd06171">
    <property type="entry name" value="Sigma70_r4"/>
    <property type="match status" value="1"/>
</dbReference>
<dbReference type="InterPro" id="IPR036388">
    <property type="entry name" value="WH-like_DNA-bd_sf"/>
</dbReference>